<organism evidence="3 4">
    <name type="scientific">Polarella glacialis</name>
    <name type="common">Dinoflagellate</name>
    <dbReference type="NCBI Taxonomy" id="89957"/>
    <lineage>
        <taxon>Eukaryota</taxon>
        <taxon>Sar</taxon>
        <taxon>Alveolata</taxon>
        <taxon>Dinophyceae</taxon>
        <taxon>Suessiales</taxon>
        <taxon>Suessiaceae</taxon>
        <taxon>Polarella</taxon>
    </lineage>
</organism>
<dbReference type="Proteomes" id="UP000626109">
    <property type="component" value="Unassembled WGS sequence"/>
</dbReference>
<dbReference type="Gene3D" id="1.25.40.10">
    <property type="entry name" value="Tetratricopeptide repeat domain"/>
    <property type="match status" value="1"/>
</dbReference>
<evidence type="ECO:0008006" key="5">
    <source>
        <dbReference type="Google" id="ProtNLM"/>
    </source>
</evidence>
<evidence type="ECO:0000256" key="1">
    <source>
        <dbReference type="PROSITE-ProRule" id="PRU00339"/>
    </source>
</evidence>
<dbReference type="InterPro" id="IPR019734">
    <property type="entry name" value="TPR_rpt"/>
</dbReference>
<dbReference type="InterPro" id="IPR011990">
    <property type="entry name" value="TPR-like_helical_dom_sf"/>
</dbReference>
<dbReference type="SUPFAM" id="SSF48452">
    <property type="entry name" value="TPR-like"/>
    <property type="match status" value="1"/>
</dbReference>
<feature type="repeat" description="TPR" evidence="1">
    <location>
        <begin position="106"/>
        <end position="139"/>
    </location>
</feature>
<dbReference type="PROSITE" id="PS50005">
    <property type="entry name" value="TPR"/>
    <property type="match status" value="1"/>
</dbReference>
<feature type="non-terminal residue" evidence="3">
    <location>
        <position position="1"/>
    </location>
</feature>
<sequence length="343" mass="38441">DQPNRLPPGVDMLDIPAGFDRDRLDEVMKIKEQANDKFRAGDFFSAKCLYSGGLEMLERCCLHLEGADPLWEGIKNNMALCDVKRQEWGRAVETTTEILNRNPSNTKALYRRGVSRIGQGKLQDAQRDLEMVVELEPENADARQKLAEVLRQLRSNRSADRDQADKLRGFLRGERLEDSVAITEDGGLRKLHGNENTPLLAPWIKRAWLQANSGVAGVVTAHIVMKTPAGKEIYNTRKPPGSLSPQPVGPQMAAAPRPAERPATPARWVVDDARGNVFQAWNCAGKTLQLHELGKFEVAMHCMGPSVEDTIKRCLEKWLPDTPARQEMYRDMPDDVKNSAVRK</sequence>
<dbReference type="EMBL" id="CAJNNW010032929">
    <property type="protein sequence ID" value="CAE8716245.1"/>
    <property type="molecule type" value="Genomic_DNA"/>
</dbReference>
<protein>
    <recommendedName>
        <fullName evidence="5">Peptidylprolyl isomerase</fullName>
    </recommendedName>
</protein>
<evidence type="ECO:0000256" key="2">
    <source>
        <dbReference type="SAM" id="MobiDB-lite"/>
    </source>
</evidence>
<comment type="caution">
    <text evidence="3">The sequence shown here is derived from an EMBL/GenBank/DDBJ whole genome shotgun (WGS) entry which is preliminary data.</text>
</comment>
<keyword evidence="1" id="KW-0802">TPR repeat</keyword>
<proteinExistence type="predicted"/>
<feature type="compositionally biased region" description="Low complexity" evidence="2">
    <location>
        <begin position="253"/>
        <end position="262"/>
    </location>
</feature>
<dbReference type="AlphaFoldDB" id="A0A813L2G4"/>
<dbReference type="PANTHER" id="PTHR46512">
    <property type="entry name" value="PEPTIDYLPROLYL ISOMERASE"/>
    <property type="match status" value="1"/>
</dbReference>
<dbReference type="SMART" id="SM00028">
    <property type="entry name" value="TPR"/>
    <property type="match status" value="2"/>
</dbReference>
<gene>
    <name evidence="3" type="ORF">PGLA2088_LOCUS38976</name>
</gene>
<reference evidence="3" key="1">
    <citation type="submission" date="2021-02" db="EMBL/GenBank/DDBJ databases">
        <authorList>
            <person name="Dougan E. K."/>
            <person name="Rhodes N."/>
            <person name="Thang M."/>
            <person name="Chan C."/>
        </authorList>
    </citation>
    <scope>NUCLEOTIDE SEQUENCE</scope>
</reference>
<evidence type="ECO:0000313" key="4">
    <source>
        <dbReference type="Proteomes" id="UP000626109"/>
    </source>
</evidence>
<accession>A0A813L2G4</accession>
<name>A0A813L2G4_POLGL</name>
<evidence type="ECO:0000313" key="3">
    <source>
        <dbReference type="EMBL" id="CAE8716245.1"/>
    </source>
</evidence>
<dbReference type="InterPro" id="IPR050754">
    <property type="entry name" value="FKBP4/5/8-like"/>
</dbReference>
<feature type="region of interest" description="Disordered" evidence="2">
    <location>
        <begin position="232"/>
        <end position="262"/>
    </location>
</feature>